<keyword evidence="3" id="KW-1185">Reference proteome</keyword>
<evidence type="ECO:0000313" key="3">
    <source>
        <dbReference type="Proteomes" id="UP001383192"/>
    </source>
</evidence>
<name>A0AAW0AYM7_9AGAR</name>
<reference evidence="2 3" key="1">
    <citation type="submission" date="2024-01" db="EMBL/GenBank/DDBJ databases">
        <title>A draft genome for a cacao thread blight-causing isolate of Paramarasmius palmivorus.</title>
        <authorList>
            <person name="Baruah I.K."/>
            <person name="Bukari Y."/>
            <person name="Amoako-Attah I."/>
            <person name="Meinhardt L.W."/>
            <person name="Bailey B.A."/>
            <person name="Cohen S.P."/>
        </authorList>
    </citation>
    <scope>NUCLEOTIDE SEQUENCE [LARGE SCALE GENOMIC DNA]</scope>
    <source>
        <strain evidence="2 3">GH-12</strain>
    </source>
</reference>
<evidence type="ECO:0000256" key="1">
    <source>
        <dbReference type="SAM" id="MobiDB-lite"/>
    </source>
</evidence>
<proteinExistence type="predicted"/>
<organism evidence="2 3">
    <name type="scientific">Paramarasmius palmivorus</name>
    <dbReference type="NCBI Taxonomy" id="297713"/>
    <lineage>
        <taxon>Eukaryota</taxon>
        <taxon>Fungi</taxon>
        <taxon>Dikarya</taxon>
        <taxon>Basidiomycota</taxon>
        <taxon>Agaricomycotina</taxon>
        <taxon>Agaricomycetes</taxon>
        <taxon>Agaricomycetidae</taxon>
        <taxon>Agaricales</taxon>
        <taxon>Marasmiineae</taxon>
        <taxon>Marasmiaceae</taxon>
        <taxon>Paramarasmius</taxon>
    </lineage>
</organism>
<comment type="caution">
    <text evidence="2">The sequence shown here is derived from an EMBL/GenBank/DDBJ whole genome shotgun (WGS) entry which is preliminary data.</text>
</comment>
<accession>A0AAW0AYM7</accession>
<dbReference type="EMBL" id="JAYKXP010000221">
    <property type="protein sequence ID" value="KAK7018740.1"/>
    <property type="molecule type" value="Genomic_DNA"/>
</dbReference>
<feature type="compositionally biased region" description="Acidic residues" evidence="1">
    <location>
        <begin position="314"/>
        <end position="325"/>
    </location>
</feature>
<sequence length="378" mass="42088">MSSRSDLGANKSMLAIIMKSRLSLILIANGFKCSEKFVGDFFESVMAWSLRHGTRAAAHVPDNAELVIEECFYRHVHLSFLYDIPPSLDINMDQTGIISLMTHNTTYHDKGDKQVPIHGKDEKRSYTLCVANKPQVDNFFLLASLRLVQQEVVARDDKSEGMGQGKEQLQNINCAAADVGNPYDPQSSHQAGLTAVSFETSHNLQVENGITPDKIRFTTSLAALRNASVKPSVNVYEFFQSYDGSQIVCRAWEKCSVKGGFNFSGECITSRRAKDAYRRYLMENPKFKQEIIDKIGFFHEPAPANSNTAQEANHEDDLDETVDDDSSDVPIATIVQRHLDVQLADPPKARSCVDDEAVLAREMACCSAGLNKRTSRLQ</sequence>
<feature type="region of interest" description="Disordered" evidence="1">
    <location>
        <begin position="303"/>
        <end position="325"/>
    </location>
</feature>
<dbReference type="AlphaFoldDB" id="A0AAW0AYM7"/>
<protein>
    <submittedName>
        <fullName evidence="2">Uncharacterized protein</fullName>
    </submittedName>
</protein>
<dbReference type="Proteomes" id="UP001383192">
    <property type="component" value="Unassembled WGS sequence"/>
</dbReference>
<gene>
    <name evidence="2" type="ORF">VNI00_018259</name>
</gene>
<evidence type="ECO:0000313" key="2">
    <source>
        <dbReference type="EMBL" id="KAK7018740.1"/>
    </source>
</evidence>